<evidence type="ECO:0000256" key="4">
    <source>
        <dbReference type="ARBA" id="ARBA00007637"/>
    </source>
</evidence>
<dbReference type="NCBIfam" id="NF007956">
    <property type="entry name" value="PRK10675.1"/>
    <property type="match status" value="1"/>
</dbReference>
<comment type="caution">
    <text evidence="11">The sequence shown here is derived from an EMBL/GenBank/DDBJ whole genome shotgun (WGS) entry which is preliminary data.</text>
</comment>
<dbReference type="InterPro" id="IPR036291">
    <property type="entry name" value="NAD(P)-bd_dom_sf"/>
</dbReference>
<evidence type="ECO:0000256" key="5">
    <source>
        <dbReference type="ARBA" id="ARBA00013189"/>
    </source>
</evidence>
<comment type="pathway">
    <text evidence="3 9">Carbohydrate metabolism; galactose metabolism.</text>
</comment>
<dbReference type="InterPro" id="IPR016040">
    <property type="entry name" value="NAD(P)-bd_dom"/>
</dbReference>
<comment type="catalytic activity">
    <reaction evidence="1 9">
        <text>UDP-alpha-D-glucose = UDP-alpha-D-galactose</text>
        <dbReference type="Rhea" id="RHEA:22168"/>
        <dbReference type="ChEBI" id="CHEBI:58885"/>
        <dbReference type="ChEBI" id="CHEBI:66914"/>
        <dbReference type="EC" id="5.1.3.2"/>
    </reaction>
</comment>
<dbReference type="GO" id="GO:0005829">
    <property type="term" value="C:cytosol"/>
    <property type="evidence" value="ECO:0007669"/>
    <property type="project" value="TreeGrafter"/>
</dbReference>
<dbReference type="CDD" id="cd05247">
    <property type="entry name" value="UDP_G4E_1_SDR_e"/>
    <property type="match status" value="1"/>
</dbReference>
<reference evidence="11 12" key="1">
    <citation type="submission" date="2020-08" db="EMBL/GenBank/DDBJ databases">
        <title>Genomic Encyclopedia of Type Strains, Phase IV (KMG-IV): sequencing the most valuable type-strain genomes for metagenomic binning, comparative biology and taxonomic classification.</title>
        <authorList>
            <person name="Goeker M."/>
        </authorList>
    </citation>
    <scope>NUCLEOTIDE SEQUENCE [LARGE SCALE GENOMIC DNA]</scope>
    <source>
        <strain evidence="11 12">DSM 23240</strain>
    </source>
</reference>
<sequence length="343" mass="37210">MTKNKTILVTGAAGYIGSHTCVELLLSGFDVVGIDNFSNSTREAITRVEKIADRTMSFYEADVRDPAALDALLREHAIDAVIHFAGLKAVGESVVKPLLYFDNNVSGTVTLLHALAKAKIKNFVFSSSATVYGDPQSVPIHESAALSATNPYGRSKLIVEQILGDMTVSDPSWAFGILRYFNPVGAHPSGLIGEDPNGIPNNLMPFIAQVAVGRRERLAVFGNDYPTPDGTGVRDYIHVVDLAQGHVAALNKLFTAGKSFTVNLGTGLGYSVLEMVRAFEAASSRSVPHDITSRRPGDIAECYADPSEAKKVLNWEAQKNLADMCTDHWRWQRMNPSGFKNNL</sequence>
<dbReference type="GO" id="GO:0003978">
    <property type="term" value="F:UDP-glucose 4-epimerase activity"/>
    <property type="evidence" value="ECO:0007669"/>
    <property type="project" value="UniProtKB-UniRule"/>
</dbReference>
<evidence type="ECO:0000256" key="1">
    <source>
        <dbReference type="ARBA" id="ARBA00000083"/>
    </source>
</evidence>
<dbReference type="PANTHER" id="PTHR43725:SF47">
    <property type="entry name" value="UDP-GLUCOSE 4-EPIMERASE"/>
    <property type="match status" value="1"/>
</dbReference>
<evidence type="ECO:0000313" key="12">
    <source>
        <dbReference type="Proteomes" id="UP000571084"/>
    </source>
</evidence>
<dbReference type="InterPro" id="IPR005886">
    <property type="entry name" value="UDP_G4E"/>
</dbReference>
<dbReference type="SUPFAM" id="SSF51735">
    <property type="entry name" value="NAD(P)-binding Rossmann-fold domains"/>
    <property type="match status" value="1"/>
</dbReference>
<dbReference type="Pfam" id="PF16363">
    <property type="entry name" value="GDP_Man_Dehyd"/>
    <property type="match status" value="1"/>
</dbReference>
<feature type="domain" description="NAD(P)-binding" evidence="10">
    <location>
        <begin position="8"/>
        <end position="327"/>
    </location>
</feature>
<proteinExistence type="inferred from homology"/>
<dbReference type="UniPathway" id="UPA00214"/>
<keyword evidence="8 9" id="KW-0413">Isomerase</keyword>
<evidence type="ECO:0000256" key="3">
    <source>
        <dbReference type="ARBA" id="ARBA00004947"/>
    </source>
</evidence>
<keyword evidence="9" id="KW-0119">Carbohydrate metabolism</keyword>
<comment type="subunit">
    <text evidence="9">Homodimer.</text>
</comment>
<organism evidence="11 12">
    <name type="scientific">Glaciimonas immobilis</name>
    <dbReference type="NCBI Taxonomy" id="728004"/>
    <lineage>
        <taxon>Bacteria</taxon>
        <taxon>Pseudomonadati</taxon>
        <taxon>Pseudomonadota</taxon>
        <taxon>Betaproteobacteria</taxon>
        <taxon>Burkholderiales</taxon>
        <taxon>Oxalobacteraceae</taxon>
        <taxon>Glaciimonas</taxon>
    </lineage>
</organism>
<gene>
    <name evidence="11" type="ORF">HNR39_003646</name>
</gene>
<protein>
    <recommendedName>
        <fullName evidence="6 9">UDP-glucose 4-epimerase</fullName>
        <ecNumber evidence="5 9">5.1.3.2</ecNumber>
    </recommendedName>
</protein>
<keyword evidence="12" id="KW-1185">Reference proteome</keyword>
<evidence type="ECO:0000256" key="2">
    <source>
        <dbReference type="ARBA" id="ARBA00001911"/>
    </source>
</evidence>
<evidence type="ECO:0000259" key="10">
    <source>
        <dbReference type="Pfam" id="PF16363"/>
    </source>
</evidence>
<dbReference type="EMBL" id="JACHHQ010000008">
    <property type="protein sequence ID" value="MBB5201788.1"/>
    <property type="molecule type" value="Genomic_DNA"/>
</dbReference>
<dbReference type="NCBIfam" id="TIGR01179">
    <property type="entry name" value="galE"/>
    <property type="match status" value="1"/>
</dbReference>
<dbReference type="AlphaFoldDB" id="A0A840RXH1"/>
<dbReference type="EC" id="5.1.3.2" evidence="5 9"/>
<comment type="similarity">
    <text evidence="4 9">Belongs to the NAD(P)-dependent epimerase/dehydratase family.</text>
</comment>
<evidence type="ECO:0000256" key="8">
    <source>
        <dbReference type="ARBA" id="ARBA00023235"/>
    </source>
</evidence>
<dbReference type="GO" id="GO:0006012">
    <property type="term" value="P:galactose metabolic process"/>
    <property type="evidence" value="ECO:0007669"/>
    <property type="project" value="UniProtKB-UniPathway"/>
</dbReference>
<evidence type="ECO:0000313" key="11">
    <source>
        <dbReference type="EMBL" id="MBB5201788.1"/>
    </source>
</evidence>
<name>A0A840RXH1_9BURK</name>
<keyword evidence="7 9" id="KW-0520">NAD</keyword>
<dbReference type="RefSeq" id="WP_168057201.1">
    <property type="nucleotide sequence ID" value="NZ_JAAOZT010000017.1"/>
</dbReference>
<evidence type="ECO:0000256" key="6">
    <source>
        <dbReference type="ARBA" id="ARBA00018569"/>
    </source>
</evidence>
<evidence type="ECO:0000256" key="9">
    <source>
        <dbReference type="RuleBase" id="RU366046"/>
    </source>
</evidence>
<dbReference type="Gene3D" id="3.90.25.10">
    <property type="entry name" value="UDP-galactose 4-epimerase, domain 1"/>
    <property type="match status" value="1"/>
</dbReference>
<dbReference type="Proteomes" id="UP000571084">
    <property type="component" value="Unassembled WGS sequence"/>
</dbReference>
<dbReference type="Gene3D" id="3.40.50.720">
    <property type="entry name" value="NAD(P)-binding Rossmann-like Domain"/>
    <property type="match status" value="1"/>
</dbReference>
<dbReference type="PANTHER" id="PTHR43725">
    <property type="entry name" value="UDP-GLUCOSE 4-EPIMERASE"/>
    <property type="match status" value="1"/>
</dbReference>
<evidence type="ECO:0000256" key="7">
    <source>
        <dbReference type="ARBA" id="ARBA00023027"/>
    </source>
</evidence>
<accession>A0A840RXH1</accession>
<comment type="cofactor">
    <cofactor evidence="2 9">
        <name>NAD(+)</name>
        <dbReference type="ChEBI" id="CHEBI:57540"/>
    </cofactor>
</comment>